<dbReference type="InterPro" id="IPR006175">
    <property type="entry name" value="YjgF/YER057c/UK114"/>
</dbReference>
<evidence type="ECO:0000313" key="3">
    <source>
        <dbReference type="Proteomes" id="UP001265746"/>
    </source>
</evidence>
<dbReference type="EMBL" id="JAUJFL010000003">
    <property type="protein sequence ID" value="KAK2607584.1"/>
    <property type="molecule type" value="Genomic_DNA"/>
</dbReference>
<feature type="region of interest" description="Disordered" evidence="1">
    <location>
        <begin position="1"/>
        <end position="27"/>
    </location>
</feature>
<dbReference type="PANTHER" id="PTHR43857">
    <property type="entry name" value="BLR7761 PROTEIN"/>
    <property type="match status" value="1"/>
</dbReference>
<dbReference type="Proteomes" id="UP001265746">
    <property type="component" value="Unassembled WGS sequence"/>
</dbReference>
<evidence type="ECO:0000256" key="1">
    <source>
        <dbReference type="SAM" id="MobiDB-lite"/>
    </source>
</evidence>
<evidence type="ECO:0008006" key="4">
    <source>
        <dbReference type="Google" id="ProtNLM"/>
    </source>
</evidence>
<dbReference type="InterPro" id="IPR035959">
    <property type="entry name" value="RutC-like_sf"/>
</dbReference>
<protein>
    <recommendedName>
        <fullName evidence="4">YjgF-like protein</fullName>
    </recommendedName>
</protein>
<keyword evidence="3" id="KW-1185">Reference proteome</keyword>
<dbReference type="Gene3D" id="3.30.1330.40">
    <property type="entry name" value="RutC-like"/>
    <property type="match status" value="1"/>
</dbReference>
<dbReference type="AlphaFoldDB" id="A0AAD9W491"/>
<dbReference type="PANTHER" id="PTHR43857:SF1">
    <property type="entry name" value="YJGH FAMILY PROTEIN"/>
    <property type="match status" value="1"/>
</dbReference>
<dbReference type="SUPFAM" id="SSF55298">
    <property type="entry name" value="YjgF-like"/>
    <property type="match status" value="1"/>
</dbReference>
<proteinExistence type="predicted"/>
<sequence>MTTRSATQDSPNIIDMASNSTQPRTFNPEGVPAPPPTYNHVAVTPLLSSSRLVTLAGMTGCDPASSENPHTVQEQAPIAYEKIHKALAAAGATPRDIVQVRHYIVKETGNAEIDRLDVVDRGWGDLWIEFMDRTADGHRPPDTVVGVASLAKSDILYECEVWAIVSK</sequence>
<name>A0AAD9W491_PHOAM</name>
<comment type="caution">
    <text evidence="2">The sequence shown here is derived from an EMBL/GenBank/DDBJ whole genome shotgun (WGS) entry which is preliminary data.</text>
</comment>
<dbReference type="CDD" id="cd00448">
    <property type="entry name" value="YjgF_YER057c_UK114_family"/>
    <property type="match status" value="1"/>
</dbReference>
<feature type="compositionally biased region" description="Polar residues" evidence="1">
    <location>
        <begin position="1"/>
        <end position="25"/>
    </location>
</feature>
<dbReference type="Pfam" id="PF01042">
    <property type="entry name" value="Ribonuc_L-PSP"/>
    <property type="match status" value="1"/>
</dbReference>
<accession>A0AAD9W491</accession>
<evidence type="ECO:0000313" key="2">
    <source>
        <dbReference type="EMBL" id="KAK2607584.1"/>
    </source>
</evidence>
<reference evidence="2" key="1">
    <citation type="submission" date="2023-06" db="EMBL/GenBank/DDBJ databases">
        <authorList>
            <person name="Noh H."/>
        </authorList>
    </citation>
    <scope>NUCLEOTIDE SEQUENCE</scope>
    <source>
        <strain evidence="2">DUCC20226</strain>
    </source>
</reference>
<gene>
    <name evidence="2" type="ORF">N8I77_006247</name>
</gene>
<organism evidence="2 3">
    <name type="scientific">Phomopsis amygdali</name>
    <name type="common">Fusicoccum amygdali</name>
    <dbReference type="NCBI Taxonomy" id="1214568"/>
    <lineage>
        <taxon>Eukaryota</taxon>
        <taxon>Fungi</taxon>
        <taxon>Dikarya</taxon>
        <taxon>Ascomycota</taxon>
        <taxon>Pezizomycotina</taxon>
        <taxon>Sordariomycetes</taxon>
        <taxon>Sordariomycetidae</taxon>
        <taxon>Diaporthales</taxon>
        <taxon>Diaporthaceae</taxon>
        <taxon>Diaporthe</taxon>
    </lineage>
</organism>